<evidence type="ECO:0000256" key="4">
    <source>
        <dbReference type="ARBA" id="ARBA00022741"/>
    </source>
</evidence>
<comment type="catalytic activity">
    <reaction evidence="9">
        <text>7-carboxy-7-carbaguanine + NH4(+) + 2 ATP = 7-cyano-7-carbaguanine + 2 AMP + 2 diphosphate + 2 H(+)</text>
        <dbReference type="Rhea" id="RHEA:27982"/>
        <dbReference type="ChEBI" id="CHEBI:15378"/>
        <dbReference type="ChEBI" id="CHEBI:28938"/>
        <dbReference type="ChEBI" id="CHEBI:30616"/>
        <dbReference type="ChEBI" id="CHEBI:33019"/>
        <dbReference type="ChEBI" id="CHEBI:45075"/>
        <dbReference type="ChEBI" id="CHEBI:61036"/>
        <dbReference type="ChEBI" id="CHEBI:456215"/>
        <dbReference type="EC" id="6.3.4.20"/>
    </reaction>
</comment>
<dbReference type="GO" id="GO:0016874">
    <property type="term" value="F:ligase activity"/>
    <property type="evidence" value="ECO:0007669"/>
    <property type="project" value="UniProtKB-KW"/>
</dbReference>
<keyword evidence="2 11" id="KW-0436">Ligase</keyword>
<dbReference type="Gene3D" id="3.40.50.620">
    <property type="entry name" value="HUPs"/>
    <property type="match status" value="1"/>
</dbReference>
<evidence type="ECO:0000256" key="2">
    <source>
        <dbReference type="ARBA" id="ARBA00022598"/>
    </source>
</evidence>
<keyword evidence="3" id="KW-0479">Metal-binding</keyword>
<keyword evidence="6" id="KW-0067">ATP-binding</keyword>
<evidence type="ECO:0000256" key="3">
    <source>
        <dbReference type="ARBA" id="ARBA00022723"/>
    </source>
</evidence>
<sequence>MSAAHGRSEGALSPRGGPAQSAAGHTTRAAHGRSEGALSPRGGPAQSAAGHTTHAASGARRAIVLLSGGLDSATVLAQARAQGYACHALSLRYGQRHSAELDAAVRVAAALGAVRHEIVDLDLGRFGGSALTDASQALPTEGPGDGIPVTYVPARNTVLLALALSWAEAVGAHDLFYGANAVDYSGYPDCRPAFVAAFEQLANVATRDGVEGRGFRVHAPIIDLSKAEIIREGLRLGVDYSMTVSCYQADAQGRACGVCDSCRIRAAGFAAAGVADPTRYRERE</sequence>
<keyword evidence="4" id="KW-0547">Nucleotide-binding</keyword>
<dbReference type="HAMAP" id="MF_01633">
    <property type="entry name" value="QueC"/>
    <property type="match status" value="1"/>
</dbReference>
<feature type="region of interest" description="Disordered" evidence="10">
    <location>
        <begin position="1"/>
        <end position="54"/>
    </location>
</feature>
<dbReference type="InterPro" id="IPR018317">
    <property type="entry name" value="QueC"/>
</dbReference>
<evidence type="ECO:0000256" key="1">
    <source>
        <dbReference type="ARBA" id="ARBA00005061"/>
    </source>
</evidence>
<dbReference type="SUPFAM" id="SSF52402">
    <property type="entry name" value="Adenine nucleotide alpha hydrolases-like"/>
    <property type="match status" value="1"/>
</dbReference>
<dbReference type="AlphaFoldDB" id="A0A1J5R4Q4"/>
<dbReference type="NCBIfam" id="TIGR00364">
    <property type="entry name" value="7-cyano-7-deazaguanine synthase QueC"/>
    <property type="match status" value="1"/>
</dbReference>
<gene>
    <name evidence="11" type="primary">queC_8</name>
    <name evidence="11" type="ORF">GALL_271580</name>
</gene>
<evidence type="ECO:0000256" key="5">
    <source>
        <dbReference type="ARBA" id="ARBA00022833"/>
    </source>
</evidence>
<dbReference type="PANTHER" id="PTHR42914">
    <property type="entry name" value="7-CYANO-7-DEAZAGUANINE SYNTHASE"/>
    <property type="match status" value="1"/>
</dbReference>
<dbReference type="InterPro" id="IPR014729">
    <property type="entry name" value="Rossmann-like_a/b/a_fold"/>
</dbReference>
<organism evidence="11">
    <name type="scientific">mine drainage metagenome</name>
    <dbReference type="NCBI Taxonomy" id="410659"/>
    <lineage>
        <taxon>unclassified sequences</taxon>
        <taxon>metagenomes</taxon>
        <taxon>ecological metagenomes</taxon>
    </lineage>
</organism>
<dbReference type="Pfam" id="PF06508">
    <property type="entry name" value="QueC"/>
    <property type="match status" value="1"/>
</dbReference>
<dbReference type="CDD" id="cd01995">
    <property type="entry name" value="QueC-like"/>
    <property type="match status" value="1"/>
</dbReference>
<protein>
    <recommendedName>
        <fullName evidence="8">7-cyano-7-deazaguanine synthase</fullName>
        <ecNumber evidence="8">6.3.4.20</ecNumber>
    </recommendedName>
</protein>
<evidence type="ECO:0000256" key="8">
    <source>
        <dbReference type="ARBA" id="ARBA00039149"/>
    </source>
</evidence>
<dbReference type="EMBL" id="MLJW01000275">
    <property type="protein sequence ID" value="OIQ90952.1"/>
    <property type="molecule type" value="Genomic_DNA"/>
</dbReference>
<dbReference type="EC" id="6.3.4.20" evidence="8"/>
<evidence type="ECO:0000256" key="6">
    <source>
        <dbReference type="ARBA" id="ARBA00022840"/>
    </source>
</evidence>
<name>A0A1J5R4Q4_9ZZZZ</name>
<reference evidence="11" key="1">
    <citation type="submission" date="2016-10" db="EMBL/GenBank/DDBJ databases">
        <title>Sequence of Gallionella enrichment culture.</title>
        <authorList>
            <person name="Poehlein A."/>
            <person name="Muehling M."/>
            <person name="Daniel R."/>
        </authorList>
    </citation>
    <scope>NUCLEOTIDE SEQUENCE</scope>
</reference>
<comment type="caution">
    <text evidence="11">The sequence shown here is derived from an EMBL/GenBank/DDBJ whole genome shotgun (WGS) entry which is preliminary data.</text>
</comment>
<evidence type="ECO:0000313" key="11">
    <source>
        <dbReference type="EMBL" id="OIQ90952.1"/>
    </source>
</evidence>
<comment type="similarity">
    <text evidence="7">Belongs to the QueC family.</text>
</comment>
<dbReference type="PANTHER" id="PTHR42914:SF1">
    <property type="entry name" value="7-CYANO-7-DEAZAGUANINE SYNTHASE"/>
    <property type="match status" value="1"/>
</dbReference>
<dbReference type="GO" id="GO:0005524">
    <property type="term" value="F:ATP binding"/>
    <property type="evidence" value="ECO:0007669"/>
    <property type="project" value="UniProtKB-KW"/>
</dbReference>
<evidence type="ECO:0000256" key="7">
    <source>
        <dbReference type="ARBA" id="ARBA00037993"/>
    </source>
</evidence>
<evidence type="ECO:0000256" key="10">
    <source>
        <dbReference type="SAM" id="MobiDB-lite"/>
    </source>
</evidence>
<keyword evidence="5" id="KW-0862">Zinc</keyword>
<comment type="pathway">
    <text evidence="1">Purine metabolism; 7-cyano-7-deazaguanine biosynthesis.</text>
</comment>
<proteinExistence type="inferred from homology"/>
<dbReference type="GO" id="GO:0046872">
    <property type="term" value="F:metal ion binding"/>
    <property type="evidence" value="ECO:0007669"/>
    <property type="project" value="UniProtKB-KW"/>
</dbReference>
<evidence type="ECO:0000256" key="9">
    <source>
        <dbReference type="ARBA" id="ARBA00047890"/>
    </source>
</evidence>
<accession>A0A1J5R4Q4</accession>